<dbReference type="STRING" id="1349785.GCA_000509405_00263"/>
<dbReference type="KEGG" id="tmar:MARIT_1149"/>
<proteinExistence type="predicted"/>
<dbReference type="AlphaFoldDB" id="A0A2H1E885"/>
<sequence length="130" mass="15200">MKFYTIILLALISCGEKKDKNMVLKSKQYNSDKITKTQDSISLKDITLLKKQEAILKYGNLVSSNQFVLDDAQGEFRNNITYSYSEEERLSESVIIDELTWEKDSLNFITLWYEGEKLKSYLIWGKGFEF</sequence>
<gene>
    <name evidence="1" type="ORF">MARIT_1149</name>
</gene>
<name>A0A2H1E885_9FLAO</name>
<accession>A0A2H1E885</accession>
<dbReference type="Proteomes" id="UP000231564">
    <property type="component" value="Chromosome MARIT"/>
</dbReference>
<evidence type="ECO:0000313" key="1">
    <source>
        <dbReference type="EMBL" id="SFZ81514.1"/>
    </source>
</evidence>
<dbReference type="GeneID" id="47722702"/>
<dbReference type="RefSeq" id="WP_157926201.1">
    <property type="nucleotide sequence ID" value="NZ_BAUG01000065.1"/>
</dbReference>
<dbReference type="OrthoDB" id="1163604at2"/>
<evidence type="ECO:0000313" key="2">
    <source>
        <dbReference type="Proteomes" id="UP000231564"/>
    </source>
</evidence>
<keyword evidence="2" id="KW-1185">Reference proteome</keyword>
<dbReference type="EMBL" id="LT634361">
    <property type="protein sequence ID" value="SFZ81514.1"/>
    <property type="molecule type" value="Genomic_DNA"/>
</dbReference>
<protein>
    <submittedName>
        <fullName evidence="1">Uncharacterized protein</fullName>
    </submittedName>
</protein>
<organism evidence="1 2">
    <name type="scientific">Tenacibaculum maritimum NCIMB 2154</name>
    <dbReference type="NCBI Taxonomy" id="1349785"/>
    <lineage>
        <taxon>Bacteria</taxon>
        <taxon>Pseudomonadati</taxon>
        <taxon>Bacteroidota</taxon>
        <taxon>Flavobacteriia</taxon>
        <taxon>Flavobacteriales</taxon>
        <taxon>Flavobacteriaceae</taxon>
        <taxon>Tenacibaculum</taxon>
    </lineage>
</organism>
<reference evidence="1 2" key="1">
    <citation type="submission" date="2016-11" db="EMBL/GenBank/DDBJ databases">
        <authorList>
            <person name="Jaros S."/>
            <person name="Januszkiewicz K."/>
            <person name="Wedrychowicz H."/>
        </authorList>
    </citation>
    <scope>NUCLEOTIDE SEQUENCE [LARGE SCALE GENOMIC DNA]</scope>
    <source>
        <strain evidence="1">NCIMB 2154T</strain>
    </source>
</reference>